<dbReference type="EMBL" id="JAWJWE010000004">
    <property type="protein sequence ID" value="KAK6636654.1"/>
    <property type="molecule type" value="Genomic_DNA"/>
</dbReference>
<accession>A0AAN8S4T0</accession>
<dbReference type="AlphaFoldDB" id="A0AAN8S4T0"/>
<name>A0AAN8S4T0_POLSC</name>
<gene>
    <name evidence="1" type="ORF">RUM43_010316</name>
</gene>
<protein>
    <submittedName>
        <fullName evidence="1">Uncharacterized protein</fullName>
    </submittedName>
</protein>
<organism evidence="1 2">
    <name type="scientific">Polyplax serrata</name>
    <name type="common">Common mouse louse</name>
    <dbReference type="NCBI Taxonomy" id="468196"/>
    <lineage>
        <taxon>Eukaryota</taxon>
        <taxon>Metazoa</taxon>
        <taxon>Ecdysozoa</taxon>
        <taxon>Arthropoda</taxon>
        <taxon>Hexapoda</taxon>
        <taxon>Insecta</taxon>
        <taxon>Pterygota</taxon>
        <taxon>Neoptera</taxon>
        <taxon>Paraneoptera</taxon>
        <taxon>Psocodea</taxon>
        <taxon>Troctomorpha</taxon>
        <taxon>Phthiraptera</taxon>
        <taxon>Anoplura</taxon>
        <taxon>Polyplacidae</taxon>
        <taxon>Polyplax</taxon>
    </lineage>
</organism>
<reference evidence="1 2" key="1">
    <citation type="submission" date="2023-10" db="EMBL/GenBank/DDBJ databases">
        <title>Genomes of two closely related lineages of the louse Polyplax serrata with different host specificities.</title>
        <authorList>
            <person name="Martinu J."/>
            <person name="Tarabai H."/>
            <person name="Stefka J."/>
            <person name="Hypsa V."/>
        </authorList>
    </citation>
    <scope>NUCLEOTIDE SEQUENCE [LARGE SCALE GENOMIC DNA]</scope>
    <source>
        <strain evidence="1">HR10_N</strain>
    </source>
</reference>
<dbReference type="Proteomes" id="UP001372834">
    <property type="component" value="Unassembled WGS sequence"/>
</dbReference>
<proteinExistence type="predicted"/>
<evidence type="ECO:0000313" key="1">
    <source>
        <dbReference type="EMBL" id="KAK6636654.1"/>
    </source>
</evidence>
<comment type="caution">
    <text evidence="1">The sequence shown here is derived from an EMBL/GenBank/DDBJ whole genome shotgun (WGS) entry which is preliminary data.</text>
</comment>
<evidence type="ECO:0000313" key="2">
    <source>
        <dbReference type="Proteomes" id="UP001372834"/>
    </source>
</evidence>
<sequence length="166" mass="18720">MAATNNGHLPNMEEGEDKPMLLIKKSGDSPGITALINRQFQEACDGKKIVKEDTKEWLLVLDMSCVNVAAYPEVDCSTAQMLAIVLLRKYVTVLKEDSYISPQIFLSAITWPINHGDADKKMAGKQRKLASVFITEMINETVLWWHMKTFGTSTLRKGMRLCTFYT</sequence>